<dbReference type="PANTHER" id="PTHR43649:SF12">
    <property type="entry name" value="DIACETYLCHITOBIOSE BINDING PROTEIN DASA"/>
    <property type="match status" value="1"/>
</dbReference>
<evidence type="ECO:0000313" key="3">
    <source>
        <dbReference type="EMBL" id="NMO94295.1"/>
    </source>
</evidence>
<sequence>MIKKGKKVVALFTTFLLSASLMAGCTGGDNTTKNSVDEGTSNGASANGDSLEPITFTFFGEDPISNWNDMNDEVSKEITARTGVTLDAEFAVGDPAAKIAMMAASGQYPDIISAKGDINKLVDAGAVIDLTDLINEHAPNIKKVMGDYMNRAKYSLEDPAIYALPTYSAIDEVKFNAGGGSQLQHRVVKEAGYPEIRTVEDYERVIKEYLEKHPTDENGNKNIGVSLLADDWRIFITVTNNAMYHTGKPEDGEFKIDQETYEATYHYRDPAEKEYFRWLNHINAEGLLDPESFTQKYDEYKAKIASGRVLGLIDQDWQIGEAINSLSASGQFDKTYGYYPVTLSKDIKHPYFWPTGFMGGYGIAISSTAKDPVRIIKFLDFLASEEGQILTNWGIEGKHYVVENGKRVVPKEVQDRINSDSNAFYKESGLGNYWNIGVHYGDGVKDSTGNYFTKNNPDMEDTSNNTAEKETLAAYKIKNWKDLFPKEDEFKEKAYGAGWNISTPADSKATIIGKKMQDITWKRIPQIITAKPDQFDQLWDDYMKEIEASGVEEMEKEFTKYVQGRVELWGSGGK</sequence>
<feature type="chain" id="PRO_5038744807" evidence="2">
    <location>
        <begin position="24"/>
        <end position="574"/>
    </location>
</feature>
<dbReference type="InterPro" id="IPR050490">
    <property type="entry name" value="Bact_solute-bd_prot1"/>
</dbReference>
<name>A0A848M0K0_PAELE</name>
<reference evidence="3 4" key="1">
    <citation type="submission" date="2020-04" db="EMBL/GenBank/DDBJ databases">
        <title>Paenibacillus algicola sp. nov., a novel marine bacterium producing alginate lyase.</title>
        <authorList>
            <person name="Huang H."/>
        </authorList>
    </citation>
    <scope>NUCLEOTIDE SEQUENCE [LARGE SCALE GENOMIC DNA]</scope>
    <source>
        <strain evidence="3 4">L7-75</strain>
    </source>
</reference>
<dbReference type="AlphaFoldDB" id="A0A848M0K0"/>
<dbReference type="Gene3D" id="3.40.190.10">
    <property type="entry name" value="Periplasmic binding protein-like II"/>
    <property type="match status" value="2"/>
</dbReference>
<dbReference type="PROSITE" id="PS51257">
    <property type="entry name" value="PROKAR_LIPOPROTEIN"/>
    <property type="match status" value="1"/>
</dbReference>
<proteinExistence type="predicted"/>
<evidence type="ECO:0000313" key="4">
    <source>
        <dbReference type="Proteomes" id="UP000565468"/>
    </source>
</evidence>
<dbReference type="PANTHER" id="PTHR43649">
    <property type="entry name" value="ARABINOSE-BINDING PROTEIN-RELATED"/>
    <property type="match status" value="1"/>
</dbReference>
<dbReference type="Proteomes" id="UP000565468">
    <property type="component" value="Unassembled WGS sequence"/>
</dbReference>
<gene>
    <name evidence="3" type="ORF">HII30_00655</name>
</gene>
<evidence type="ECO:0000256" key="2">
    <source>
        <dbReference type="SAM" id="SignalP"/>
    </source>
</evidence>
<protein>
    <submittedName>
        <fullName evidence="3">Extracellular solute-binding protein</fullName>
    </submittedName>
</protein>
<dbReference type="CDD" id="cd13582">
    <property type="entry name" value="PBP2_AlgQ_like_3"/>
    <property type="match status" value="1"/>
</dbReference>
<feature type="region of interest" description="Disordered" evidence="1">
    <location>
        <begin position="28"/>
        <end position="48"/>
    </location>
</feature>
<dbReference type="Pfam" id="PF01547">
    <property type="entry name" value="SBP_bac_1"/>
    <property type="match status" value="1"/>
</dbReference>
<keyword evidence="2" id="KW-0732">Signal</keyword>
<comment type="caution">
    <text evidence="3">The sequence shown here is derived from an EMBL/GenBank/DDBJ whole genome shotgun (WGS) entry which is preliminary data.</text>
</comment>
<organism evidence="3 4">
    <name type="scientific">Paenibacillus lemnae</name>
    <dbReference type="NCBI Taxonomy" id="1330551"/>
    <lineage>
        <taxon>Bacteria</taxon>
        <taxon>Bacillati</taxon>
        <taxon>Bacillota</taxon>
        <taxon>Bacilli</taxon>
        <taxon>Bacillales</taxon>
        <taxon>Paenibacillaceae</taxon>
        <taxon>Paenibacillus</taxon>
    </lineage>
</organism>
<accession>A0A848M0K0</accession>
<evidence type="ECO:0000256" key="1">
    <source>
        <dbReference type="SAM" id="MobiDB-lite"/>
    </source>
</evidence>
<dbReference type="SUPFAM" id="SSF53850">
    <property type="entry name" value="Periplasmic binding protein-like II"/>
    <property type="match status" value="1"/>
</dbReference>
<keyword evidence="4" id="KW-1185">Reference proteome</keyword>
<dbReference type="RefSeq" id="WP_169502997.1">
    <property type="nucleotide sequence ID" value="NZ_JABBPN010000001.1"/>
</dbReference>
<dbReference type="EMBL" id="JABBPN010000001">
    <property type="protein sequence ID" value="NMO94295.1"/>
    <property type="molecule type" value="Genomic_DNA"/>
</dbReference>
<feature type="signal peptide" evidence="2">
    <location>
        <begin position="1"/>
        <end position="23"/>
    </location>
</feature>
<dbReference type="InterPro" id="IPR006059">
    <property type="entry name" value="SBP"/>
</dbReference>